<dbReference type="EMBL" id="LDPZ01000081">
    <property type="protein sequence ID" value="KTQ82373.1"/>
    <property type="molecule type" value="Genomic_DNA"/>
</dbReference>
<evidence type="ECO:0000313" key="1">
    <source>
        <dbReference type="EMBL" id="KTQ82373.1"/>
    </source>
</evidence>
<organism evidence="1 2">
    <name type="scientific">Aureimonas ureilytica</name>
    <dbReference type="NCBI Taxonomy" id="401562"/>
    <lineage>
        <taxon>Bacteria</taxon>
        <taxon>Pseudomonadati</taxon>
        <taxon>Pseudomonadota</taxon>
        <taxon>Alphaproteobacteria</taxon>
        <taxon>Hyphomicrobiales</taxon>
        <taxon>Aurantimonadaceae</taxon>
        <taxon>Aureimonas</taxon>
    </lineage>
</organism>
<comment type="caution">
    <text evidence="1">The sequence shown here is derived from an EMBL/GenBank/DDBJ whole genome shotgun (WGS) entry which is preliminary data.</text>
</comment>
<evidence type="ECO:0008006" key="3">
    <source>
        <dbReference type="Google" id="ProtNLM"/>
    </source>
</evidence>
<protein>
    <recommendedName>
        <fullName evidence="3">Diacylglyceryl transferase</fullName>
    </recommendedName>
</protein>
<gene>
    <name evidence="1" type="ORF">NS226_22325</name>
</gene>
<accession>A0A175R2F2</accession>
<dbReference type="RefSeq" id="WP_058636858.1">
    <property type="nucleotide sequence ID" value="NZ_LDPZ01000081.1"/>
</dbReference>
<dbReference type="eggNOG" id="COG5465">
    <property type="taxonomic scope" value="Bacteria"/>
</dbReference>
<dbReference type="Pfam" id="PF10722">
    <property type="entry name" value="YbjN"/>
    <property type="match status" value="1"/>
</dbReference>
<evidence type="ECO:0000313" key="2">
    <source>
        <dbReference type="Proteomes" id="UP000078272"/>
    </source>
</evidence>
<reference evidence="1 2" key="1">
    <citation type="journal article" date="2016" name="Front. Microbiol.">
        <title>Genomic Resource of Rice Seed Associated Bacteria.</title>
        <authorList>
            <person name="Midha S."/>
            <person name="Bansal K."/>
            <person name="Sharma S."/>
            <person name="Kumar N."/>
            <person name="Patil P.P."/>
            <person name="Chaudhry V."/>
            <person name="Patil P.B."/>
        </authorList>
    </citation>
    <scope>NUCLEOTIDE SEQUENCE [LARGE SCALE GENOMIC DNA]</scope>
    <source>
        <strain evidence="1 2">NS226</strain>
    </source>
</reference>
<dbReference type="Proteomes" id="UP000078272">
    <property type="component" value="Unassembled WGS sequence"/>
</dbReference>
<sequence>MQLAEWEPRRHTNPVDVIEHVAARREWAFERPCDNEIEVSVAGVWSDYAVSFSWMEDAEVLHLGCAFSMKVPARREGEVLRLLAKINEQQLLGHFDLWPSEGAVMFRHTMLLPGGAQPTGQQAERLLAAALQACERYYQAFQFVLWADRDAEGALACAVFDTVGNA</sequence>
<dbReference type="AlphaFoldDB" id="A0A175R2F2"/>
<dbReference type="OrthoDB" id="9792176at2"/>
<dbReference type="STRING" id="401562.NS365_21125"/>
<proteinExistence type="predicted"/>
<dbReference type="PATRIC" id="fig|401562.3.peg.4968"/>
<dbReference type="CDD" id="cd17033">
    <property type="entry name" value="DR1245-like"/>
    <property type="match status" value="1"/>
</dbReference>
<dbReference type="InterPro" id="IPR019660">
    <property type="entry name" value="Put_sensory_transdc_reg_YbjN"/>
</dbReference>
<name>A0A175R2F2_9HYPH</name>